<dbReference type="OrthoDB" id="9796789at2"/>
<name>A0A4Q0T0V7_9BACT</name>
<evidence type="ECO:0000256" key="3">
    <source>
        <dbReference type="RuleBase" id="RU362073"/>
    </source>
</evidence>
<gene>
    <name evidence="6" type="ORF">GRAN_0553</name>
</gene>
<dbReference type="Pfam" id="PF00700">
    <property type="entry name" value="Flagellin_C"/>
    <property type="match status" value="1"/>
</dbReference>
<dbReference type="EMBL" id="RDSM01000001">
    <property type="protein sequence ID" value="RXH57243.1"/>
    <property type="molecule type" value="Genomic_DNA"/>
</dbReference>
<dbReference type="InterPro" id="IPR001029">
    <property type="entry name" value="Flagellin_N"/>
</dbReference>
<dbReference type="Proteomes" id="UP000289437">
    <property type="component" value="Unassembled WGS sequence"/>
</dbReference>
<dbReference type="PRINTS" id="PR00207">
    <property type="entry name" value="FLAGELLIN"/>
</dbReference>
<sequence>MSLSILNNISALQAENQLSITTAAANKSLQQLSSGSRINSGSDDAAGLAISDGLNANVAALNQSSLNATNAIGSLQTADGALAQVTALLNRSVTLATEASNTGLSTAQSTAIDNEFQALLTQIGNINSSTNFNGTAVFGSTVSAFTSDGTSAGTVSIGASVSATDVSTLSLSSSNLTTTSSAAAALTAISAAVSKVSAERGTLGAAVEQLQAASTVDTNESANLVSASSNITSADISTVVANDTKYSILQQTGISALQQANQQAQTVLKLLQ</sequence>
<dbReference type="PANTHER" id="PTHR42792">
    <property type="entry name" value="FLAGELLIN"/>
    <property type="match status" value="1"/>
</dbReference>
<keyword evidence="2 3" id="KW-0975">Bacterial flagellum</keyword>
<dbReference type="InterPro" id="IPR046358">
    <property type="entry name" value="Flagellin_C"/>
</dbReference>
<feature type="domain" description="Flagellin N-terminal" evidence="4">
    <location>
        <begin position="5"/>
        <end position="139"/>
    </location>
</feature>
<dbReference type="GO" id="GO:0005198">
    <property type="term" value="F:structural molecule activity"/>
    <property type="evidence" value="ECO:0007669"/>
    <property type="project" value="UniProtKB-UniRule"/>
</dbReference>
<dbReference type="Pfam" id="PF00669">
    <property type="entry name" value="Flagellin_N"/>
    <property type="match status" value="1"/>
</dbReference>
<comment type="subcellular location">
    <subcellularLocation>
        <location evidence="3">Secreted</location>
    </subcellularLocation>
    <subcellularLocation>
        <location evidence="3">Bacterial flagellum</location>
    </subcellularLocation>
</comment>
<dbReference type="PANTHER" id="PTHR42792:SF2">
    <property type="entry name" value="FLAGELLIN"/>
    <property type="match status" value="1"/>
</dbReference>
<evidence type="ECO:0000256" key="2">
    <source>
        <dbReference type="ARBA" id="ARBA00023143"/>
    </source>
</evidence>
<dbReference type="SUPFAM" id="SSF64518">
    <property type="entry name" value="Phase 1 flagellin"/>
    <property type="match status" value="1"/>
</dbReference>
<dbReference type="GO" id="GO:0009288">
    <property type="term" value="C:bacterial-type flagellum"/>
    <property type="evidence" value="ECO:0007669"/>
    <property type="project" value="UniProtKB-SubCell"/>
</dbReference>
<dbReference type="Gene3D" id="1.20.1330.10">
    <property type="entry name" value="f41 fragment of flagellin, N-terminal domain"/>
    <property type="match status" value="1"/>
</dbReference>
<evidence type="ECO:0000259" key="5">
    <source>
        <dbReference type="Pfam" id="PF00700"/>
    </source>
</evidence>
<keyword evidence="6" id="KW-0282">Flagellum</keyword>
<keyword evidence="7" id="KW-1185">Reference proteome</keyword>
<proteinExistence type="inferred from homology"/>
<organism evidence="6 7">
    <name type="scientific">Granulicella sibirica</name>
    <dbReference type="NCBI Taxonomy" id="2479048"/>
    <lineage>
        <taxon>Bacteria</taxon>
        <taxon>Pseudomonadati</taxon>
        <taxon>Acidobacteriota</taxon>
        <taxon>Terriglobia</taxon>
        <taxon>Terriglobales</taxon>
        <taxon>Acidobacteriaceae</taxon>
        <taxon>Granulicella</taxon>
    </lineage>
</organism>
<keyword evidence="6" id="KW-0966">Cell projection</keyword>
<dbReference type="RefSeq" id="WP_128911439.1">
    <property type="nucleotide sequence ID" value="NZ_RDSM01000001.1"/>
</dbReference>
<comment type="function">
    <text evidence="3">Flagellin is the subunit protein which polymerizes to form the filaments of bacterial flagella.</text>
</comment>
<dbReference type="InterPro" id="IPR001492">
    <property type="entry name" value="Flagellin"/>
</dbReference>
<evidence type="ECO:0000313" key="7">
    <source>
        <dbReference type="Proteomes" id="UP000289437"/>
    </source>
</evidence>
<keyword evidence="3" id="KW-0964">Secreted</keyword>
<evidence type="ECO:0000259" key="4">
    <source>
        <dbReference type="Pfam" id="PF00669"/>
    </source>
</evidence>
<protein>
    <recommendedName>
        <fullName evidence="3">Flagellin</fullName>
    </recommendedName>
</protein>
<dbReference type="Gene3D" id="6.10.10.10">
    <property type="entry name" value="Flagellar export chaperone, C-terminal domain"/>
    <property type="match status" value="1"/>
</dbReference>
<comment type="similarity">
    <text evidence="1 3">Belongs to the bacterial flagellin family.</text>
</comment>
<reference evidence="7" key="2">
    <citation type="submission" date="2019-02" db="EMBL/GenBank/DDBJ databases">
        <title>Granulicella sibirica sp. nov., a psychrotolerant acidobacterium isolated from an organic soil layer in forested tundra, West Siberia.</title>
        <authorList>
            <person name="Oshkin I.Y."/>
            <person name="Kulichevskaya I.S."/>
            <person name="Rijpstra W.I.C."/>
            <person name="Sinninghe Damste J.S."/>
            <person name="Rakitin A.L."/>
            <person name="Ravin N.V."/>
            <person name="Dedysh S.N."/>
        </authorList>
    </citation>
    <scope>NUCLEOTIDE SEQUENCE [LARGE SCALE GENOMIC DNA]</scope>
    <source>
        <strain evidence="7">AF10</strain>
    </source>
</reference>
<dbReference type="GO" id="GO:0005576">
    <property type="term" value="C:extracellular region"/>
    <property type="evidence" value="ECO:0007669"/>
    <property type="project" value="UniProtKB-SubCell"/>
</dbReference>
<reference evidence="6 7" key="1">
    <citation type="submission" date="2018-11" db="EMBL/GenBank/DDBJ databases">
        <authorList>
            <person name="Mardanov A.V."/>
            <person name="Ravin N.V."/>
            <person name="Dedysh S.N."/>
        </authorList>
    </citation>
    <scope>NUCLEOTIDE SEQUENCE [LARGE SCALE GENOMIC DNA]</scope>
    <source>
        <strain evidence="6 7">AF10</strain>
    </source>
</reference>
<accession>A0A4Q0T0V7</accession>
<keyword evidence="6" id="KW-0969">Cilium</keyword>
<evidence type="ECO:0000313" key="6">
    <source>
        <dbReference type="EMBL" id="RXH57243.1"/>
    </source>
</evidence>
<evidence type="ECO:0000256" key="1">
    <source>
        <dbReference type="ARBA" id="ARBA00005709"/>
    </source>
</evidence>
<dbReference type="InterPro" id="IPR042187">
    <property type="entry name" value="Flagellin_C_sub2"/>
</dbReference>
<comment type="caution">
    <text evidence="6">The sequence shown here is derived from an EMBL/GenBank/DDBJ whole genome shotgun (WGS) entry which is preliminary data.</text>
</comment>
<dbReference type="AlphaFoldDB" id="A0A4Q0T0V7"/>
<feature type="domain" description="Flagellin C-terminal" evidence="5">
    <location>
        <begin position="186"/>
        <end position="271"/>
    </location>
</feature>